<evidence type="ECO:0000256" key="1">
    <source>
        <dbReference type="SAM" id="SignalP"/>
    </source>
</evidence>
<dbReference type="Proteomes" id="UP000253209">
    <property type="component" value="Unassembled WGS sequence"/>
</dbReference>
<evidence type="ECO:0000313" key="2">
    <source>
        <dbReference type="EMBL" id="RCH56786.1"/>
    </source>
</evidence>
<organism evidence="2 3">
    <name type="scientific">Mucilaginibacter hurinus</name>
    <dbReference type="NCBI Taxonomy" id="2201324"/>
    <lineage>
        <taxon>Bacteria</taxon>
        <taxon>Pseudomonadati</taxon>
        <taxon>Bacteroidota</taxon>
        <taxon>Sphingobacteriia</taxon>
        <taxon>Sphingobacteriales</taxon>
        <taxon>Sphingobacteriaceae</taxon>
        <taxon>Mucilaginibacter</taxon>
    </lineage>
</organism>
<accession>A0A367GVD1</accession>
<name>A0A367GVD1_9SPHI</name>
<comment type="caution">
    <text evidence="2">The sequence shown here is derived from an EMBL/GenBank/DDBJ whole genome shotgun (WGS) entry which is preliminary data.</text>
</comment>
<gene>
    <name evidence="2" type="ORF">DJ568_02715</name>
</gene>
<protein>
    <submittedName>
        <fullName evidence="2">Uncharacterized protein</fullName>
    </submittedName>
</protein>
<reference evidence="2 3" key="1">
    <citation type="submission" date="2018-05" db="EMBL/GenBank/DDBJ databases">
        <title>Mucilaginibacter hurinus sp. nov., isolated from briquette warehouse soil.</title>
        <authorList>
            <person name="Choi L."/>
        </authorList>
    </citation>
    <scope>NUCLEOTIDE SEQUENCE [LARGE SCALE GENOMIC DNA]</scope>
    <source>
        <strain evidence="2 3">ZR32</strain>
    </source>
</reference>
<dbReference type="AlphaFoldDB" id="A0A367GVD1"/>
<keyword evidence="1" id="KW-0732">Signal</keyword>
<proteinExistence type="predicted"/>
<feature type="chain" id="PRO_5016991737" evidence="1">
    <location>
        <begin position="26"/>
        <end position="149"/>
    </location>
</feature>
<evidence type="ECO:0000313" key="3">
    <source>
        <dbReference type="Proteomes" id="UP000253209"/>
    </source>
</evidence>
<sequence length="149" mass="17327">MFNKIMSKYRLLFLFIICSCTTDVAKQHVKVEPKVDGSLKIIGLDPAIIQAIVRDTMADKWQNLFPVYKIPKRLDSEDYQPPQPGNYTVAGDAILFAPDTPFVKGNSYYIRLYLYEEGTSMWDIISKKNKLGQYRYNDILFEPQYLKNK</sequence>
<feature type="signal peptide" evidence="1">
    <location>
        <begin position="1"/>
        <end position="25"/>
    </location>
</feature>
<dbReference type="EMBL" id="QGDC01000001">
    <property type="protein sequence ID" value="RCH56786.1"/>
    <property type="molecule type" value="Genomic_DNA"/>
</dbReference>
<keyword evidence="3" id="KW-1185">Reference proteome</keyword>